<keyword evidence="2" id="KW-1185">Reference proteome</keyword>
<dbReference type="InterPro" id="IPR015057">
    <property type="entry name" value="Rv2632c-like"/>
</dbReference>
<dbReference type="EMBL" id="BHYL01000411">
    <property type="protein sequence ID" value="GCD22024.1"/>
    <property type="molecule type" value="Genomic_DNA"/>
</dbReference>
<evidence type="ECO:0008006" key="3">
    <source>
        <dbReference type="Google" id="ProtNLM"/>
    </source>
</evidence>
<sequence>MSHPWDVTVYLVETPDAARGPLTQAHAVLASADGTTLDGYGRARVPGETDDTTARHALAVAGALRDLARRLTLEAGERSGLEREELATAC</sequence>
<gene>
    <name evidence="1" type="ORF">CTKZ_35860</name>
</gene>
<dbReference type="Proteomes" id="UP000288246">
    <property type="component" value="Unassembled WGS sequence"/>
</dbReference>
<dbReference type="SUPFAM" id="SSF143212">
    <property type="entry name" value="Rv2632c-like"/>
    <property type="match status" value="1"/>
</dbReference>
<proteinExistence type="predicted"/>
<evidence type="ECO:0000313" key="2">
    <source>
        <dbReference type="Proteomes" id="UP000288246"/>
    </source>
</evidence>
<evidence type="ECO:0000313" key="1">
    <source>
        <dbReference type="EMBL" id="GCD22024.1"/>
    </source>
</evidence>
<reference evidence="1 2" key="1">
    <citation type="submission" date="2018-11" db="EMBL/GenBank/DDBJ databases">
        <title>Draft genome sequence of Cellulomonas takizawaensis strain TKZ-21.</title>
        <authorList>
            <person name="Yamamura H."/>
            <person name="Hayashi T."/>
            <person name="Hamada M."/>
            <person name="Serisawa Y."/>
            <person name="Matsuyama K."/>
            <person name="Nakagawa Y."/>
            <person name="Otoguro M."/>
            <person name="Yanagida F."/>
            <person name="Hayakawa M."/>
        </authorList>
    </citation>
    <scope>NUCLEOTIDE SEQUENCE [LARGE SCALE GENOMIC DNA]</scope>
    <source>
        <strain evidence="1 2">TKZ-21</strain>
    </source>
</reference>
<dbReference type="Gene3D" id="3.30.160.240">
    <property type="entry name" value="Rv1738"/>
    <property type="match status" value="1"/>
</dbReference>
<organism evidence="1 2">
    <name type="scientific">Cellulomonas algicola</name>
    <dbReference type="NCBI Taxonomy" id="2071633"/>
    <lineage>
        <taxon>Bacteria</taxon>
        <taxon>Bacillati</taxon>
        <taxon>Actinomycetota</taxon>
        <taxon>Actinomycetes</taxon>
        <taxon>Micrococcales</taxon>
        <taxon>Cellulomonadaceae</taxon>
        <taxon>Cellulomonas</taxon>
    </lineage>
</organism>
<dbReference type="InterPro" id="IPR038070">
    <property type="entry name" value="Rv2632c-like_sf"/>
</dbReference>
<dbReference type="RefSeq" id="WP_124344573.1">
    <property type="nucleotide sequence ID" value="NZ_BHYL01000411.1"/>
</dbReference>
<comment type="caution">
    <text evidence="1">The sequence shown here is derived from an EMBL/GenBank/DDBJ whole genome shotgun (WGS) entry which is preliminary data.</text>
</comment>
<protein>
    <recommendedName>
        <fullName evidence="3">DUF1876 domain-containing protein</fullName>
    </recommendedName>
</protein>
<accession>A0A401V542</accession>
<dbReference type="Pfam" id="PF08962">
    <property type="entry name" value="Rv2632c-like"/>
    <property type="match status" value="1"/>
</dbReference>
<dbReference type="AlphaFoldDB" id="A0A401V542"/>
<dbReference type="OrthoDB" id="4828144at2"/>
<name>A0A401V542_9CELL</name>